<evidence type="ECO:0000313" key="8">
    <source>
        <dbReference type="Proteomes" id="UP000294678"/>
    </source>
</evidence>
<organism evidence="7 8">
    <name type="scientific">Hypnocyclicus thermotrophus</name>
    <dbReference type="NCBI Taxonomy" id="1627895"/>
    <lineage>
        <taxon>Bacteria</taxon>
        <taxon>Fusobacteriati</taxon>
        <taxon>Fusobacteriota</taxon>
        <taxon>Fusobacteriia</taxon>
        <taxon>Fusobacteriales</taxon>
        <taxon>Fusobacteriaceae</taxon>
        <taxon>Hypnocyclicus</taxon>
    </lineage>
</organism>
<evidence type="ECO:0000313" key="7">
    <source>
        <dbReference type="EMBL" id="TDT70541.1"/>
    </source>
</evidence>
<evidence type="ECO:0000256" key="4">
    <source>
        <dbReference type="ARBA" id="ARBA00022989"/>
    </source>
</evidence>
<keyword evidence="4 6" id="KW-1133">Transmembrane helix</keyword>
<comment type="subcellular location">
    <subcellularLocation>
        <location evidence="1">Cell membrane</location>
        <topology evidence="1">Multi-pass membrane protein</topology>
    </subcellularLocation>
</comment>
<comment type="caution">
    <text evidence="7">The sequence shown here is derived from an EMBL/GenBank/DDBJ whole genome shotgun (WGS) entry which is preliminary data.</text>
</comment>
<protein>
    <submittedName>
        <fullName evidence="7">ATP synthase I subunit</fullName>
    </submittedName>
</protein>
<keyword evidence="3 6" id="KW-0812">Transmembrane</keyword>
<reference evidence="7 8" key="1">
    <citation type="submission" date="2019-03" db="EMBL/GenBank/DDBJ databases">
        <title>Genomic Encyclopedia of Type Strains, Phase IV (KMG-IV): sequencing the most valuable type-strain genomes for metagenomic binning, comparative biology and taxonomic classification.</title>
        <authorList>
            <person name="Goeker M."/>
        </authorList>
    </citation>
    <scope>NUCLEOTIDE SEQUENCE [LARGE SCALE GENOMIC DNA]</scope>
    <source>
        <strain evidence="7 8">DSM 100055</strain>
    </source>
</reference>
<gene>
    <name evidence="7" type="ORF">EV215_1087</name>
</gene>
<sequence length="133" mass="15624">MDKDIKIIIKNSFITALIILIYGIIIQSKIVYIGFFLGSVFSIFTFYLIYRDVKYIMITKNGSYKNAILGYFKRYVLYLIFLILMLKIDFSYFIAASLGLLNVKFNILLKNLLIDFLKKFKSKFDDGKEGEKY</sequence>
<evidence type="ECO:0000256" key="1">
    <source>
        <dbReference type="ARBA" id="ARBA00004651"/>
    </source>
</evidence>
<dbReference type="InterPro" id="IPR005598">
    <property type="entry name" value="ATP_synth_I"/>
</dbReference>
<feature type="transmembrane region" description="Helical" evidence="6">
    <location>
        <begin position="71"/>
        <end position="88"/>
    </location>
</feature>
<evidence type="ECO:0000256" key="6">
    <source>
        <dbReference type="SAM" id="Phobius"/>
    </source>
</evidence>
<evidence type="ECO:0000256" key="3">
    <source>
        <dbReference type="ARBA" id="ARBA00022692"/>
    </source>
</evidence>
<feature type="transmembrane region" description="Helical" evidence="6">
    <location>
        <begin position="31"/>
        <end position="50"/>
    </location>
</feature>
<dbReference type="RefSeq" id="WP_134112975.1">
    <property type="nucleotide sequence ID" value="NZ_SOBG01000004.1"/>
</dbReference>
<evidence type="ECO:0000256" key="5">
    <source>
        <dbReference type="ARBA" id="ARBA00023136"/>
    </source>
</evidence>
<proteinExistence type="predicted"/>
<dbReference type="Proteomes" id="UP000294678">
    <property type="component" value="Unassembled WGS sequence"/>
</dbReference>
<keyword evidence="5 6" id="KW-0472">Membrane</keyword>
<dbReference type="AlphaFoldDB" id="A0AA46DYP1"/>
<accession>A0AA46DYP1</accession>
<dbReference type="EMBL" id="SOBG01000004">
    <property type="protein sequence ID" value="TDT70541.1"/>
    <property type="molecule type" value="Genomic_DNA"/>
</dbReference>
<keyword evidence="2" id="KW-1003">Cell membrane</keyword>
<feature type="transmembrane region" description="Helical" evidence="6">
    <location>
        <begin position="7"/>
        <end position="25"/>
    </location>
</feature>
<dbReference type="GO" id="GO:0005886">
    <property type="term" value="C:plasma membrane"/>
    <property type="evidence" value="ECO:0007669"/>
    <property type="project" value="UniProtKB-SubCell"/>
</dbReference>
<evidence type="ECO:0000256" key="2">
    <source>
        <dbReference type="ARBA" id="ARBA00022475"/>
    </source>
</evidence>
<name>A0AA46DYP1_9FUSO</name>
<dbReference type="Pfam" id="PF03899">
    <property type="entry name" value="ATP-synt_I"/>
    <property type="match status" value="1"/>
</dbReference>
<keyword evidence="8" id="KW-1185">Reference proteome</keyword>